<accession>A0A7V8VES5</accession>
<sequence length="95" mass="10447">MLFTAEAKAQGWRAVAVFDDGRPEGLVFVGRSSTHVRQEYAAAFLELYDEEDRAHVTAIELQQWVGAPDAGYWTKKNTLKIPVPSKAAVKVKAAA</sequence>
<evidence type="ECO:0000313" key="2">
    <source>
        <dbReference type="Proteomes" id="UP000542342"/>
    </source>
</evidence>
<dbReference type="AlphaFoldDB" id="A0A7V8VES5"/>
<reference evidence="1 2" key="1">
    <citation type="submission" date="2020-07" db="EMBL/GenBank/DDBJ databases">
        <title>Thermogemmata thermophila gen. nov., sp. nov., a novel moderate thermophilic planctomycete from a Kamchatka hot spring.</title>
        <authorList>
            <person name="Elcheninov A.G."/>
            <person name="Podosokorskaya O.A."/>
            <person name="Kovaleva O.L."/>
            <person name="Novikov A."/>
            <person name="Bonch-Osmolovskaya E.A."/>
            <person name="Toshchakov S.V."/>
            <person name="Kublanov I.V."/>
        </authorList>
    </citation>
    <scope>NUCLEOTIDE SEQUENCE [LARGE SCALE GENOMIC DNA]</scope>
    <source>
        <strain evidence="1 2">2918</strain>
    </source>
</reference>
<evidence type="ECO:0000313" key="1">
    <source>
        <dbReference type="EMBL" id="MBA2226708.1"/>
    </source>
</evidence>
<organism evidence="1 2">
    <name type="scientific">Thermogemmata fonticola</name>
    <dbReference type="NCBI Taxonomy" id="2755323"/>
    <lineage>
        <taxon>Bacteria</taxon>
        <taxon>Pseudomonadati</taxon>
        <taxon>Planctomycetota</taxon>
        <taxon>Planctomycetia</taxon>
        <taxon>Gemmatales</taxon>
        <taxon>Gemmataceae</taxon>
        <taxon>Thermogemmata</taxon>
    </lineage>
</organism>
<gene>
    <name evidence="1" type="ORF">H0921_11105</name>
</gene>
<protein>
    <submittedName>
        <fullName evidence="1">Uncharacterized protein</fullName>
    </submittedName>
</protein>
<comment type="caution">
    <text evidence="1">The sequence shown here is derived from an EMBL/GenBank/DDBJ whole genome shotgun (WGS) entry which is preliminary data.</text>
</comment>
<name>A0A7V8VES5_9BACT</name>
<dbReference type="Proteomes" id="UP000542342">
    <property type="component" value="Unassembled WGS sequence"/>
</dbReference>
<keyword evidence="2" id="KW-1185">Reference proteome</keyword>
<proteinExistence type="predicted"/>
<dbReference type="RefSeq" id="WP_194538152.1">
    <property type="nucleotide sequence ID" value="NZ_JACEFB010000007.1"/>
</dbReference>
<dbReference type="EMBL" id="JACEFB010000007">
    <property type="protein sequence ID" value="MBA2226708.1"/>
    <property type="molecule type" value="Genomic_DNA"/>
</dbReference>